<feature type="compositionally biased region" description="Low complexity" evidence="1">
    <location>
        <begin position="125"/>
        <end position="157"/>
    </location>
</feature>
<dbReference type="OrthoDB" id="3981234at2759"/>
<dbReference type="Proteomes" id="UP000094112">
    <property type="component" value="Unassembled WGS sequence"/>
</dbReference>
<organism evidence="2 3">
    <name type="scientific">Wickerhamomyces anomalus (strain ATCC 58044 / CBS 1984 / NCYC 433 / NRRL Y-366-8)</name>
    <name type="common">Yeast</name>
    <name type="synonym">Hansenula anomala</name>
    <dbReference type="NCBI Taxonomy" id="683960"/>
    <lineage>
        <taxon>Eukaryota</taxon>
        <taxon>Fungi</taxon>
        <taxon>Dikarya</taxon>
        <taxon>Ascomycota</taxon>
        <taxon>Saccharomycotina</taxon>
        <taxon>Saccharomycetes</taxon>
        <taxon>Phaffomycetales</taxon>
        <taxon>Wickerhamomycetaceae</taxon>
        <taxon>Wickerhamomyces</taxon>
    </lineage>
</organism>
<proteinExistence type="predicted"/>
<evidence type="ECO:0000256" key="1">
    <source>
        <dbReference type="SAM" id="MobiDB-lite"/>
    </source>
</evidence>
<evidence type="ECO:0000313" key="2">
    <source>
        <dbReference type="EMBL" id="ODQ61991.1"/>
    </source>
</evidence>
<dbReference type="EMBL" id="KV454208">
    <property type="protein sequence ID" value="ODQ61991.1"/>
    <property type="molecule type" value="Genomic_DNA"/>
</dbReference>
<feature type="compositionally biased region" description="Polar residues" evidence="1">
    <location>
        <begin position="165"/>
        <end position="189"/>
    </location>
</feature>
<feature type="compositionally biased region" description="Polar residues" evidence="1">
    <location>
        <begin position="67"/>
        <end position="78"/>
    </location>
</feature>
<evidence type="ECO:0008006" key="4">
    <source>
        <dbReference type="Google" id="ProtNLM"/>
    </source>
</evidence>
<feature type="compositionally biased region" description="Low complexity" evidence="1">
    <location>
        <begin position="50"/>
        <end position="60"/>
    </location>
</feature>
<dbReference type="GeneID" id="30200178"/>
<accession>A0A1E3P9C6</accession>
<protein>
    <recommendedName>
        <fullName evidence="4">Myb-like domain-containing protein</fullName>
    </recommendedName>
</protein>
<name>A0A1E3P9C6_WICAA</name>
<evidence type="ECO:0000313" key="3">
    <source>
        <dbReference type="Proteomes" id="UP000094112"/>
    </source>
</evidence>
<feature type="compositionally biased region" description="Polar residues" evidence="1">
    <location>
        <begin position="86"/>
        <end position="124"/>
    </location>
</feature>
<feature type="region of interest" description="Disordered" evidence="1">
    <location>
        <begin position="50"/>
        <end position="212"/>
    </location>
</feature>
<reference evidence="2 3" key="1">
    <citation type="journal article" date="2016" name="Proc. Natl. Acad. Sci. U.S.A.">
        <title>Comparative genomics of biotechnologically important yeasts.</title>
        <authorList>
            <person name="Riley R."/>
            <person name="Haridas S."/>
            <person name="Wolfe K.H."/>
            <person name="Lopes M.R."/>
            <person name="Hittinger C.T."/>
            <person name="Goeker M."/>
            <person name="Salamov A.A."/>
            <person name="Wisecaver J.H."/>
            <person name="Long T.M."/>
            <person name="Calvey C.H."/>
            <person name="Aerts A.L."/>
            <person name="Barry K.W."/>
            <person name="Choi C."/>
            <person name="Clum A."/>
            <person name="Coughlan A.Y."/>
            <person name="Deshpande S."/>
            <person name="Douglass A.P."/>
            <person name="Hanson S.J."/>
            <person name="Klenk H.-P."/>
            <person name="LaButti K.M."/>
            <person name="Lapidus A."/>
            <person name="Lindquist E.A."/>
            <person name="Lipzen A.M."/>
            <person name="Meier-Kolthoff J.P."/>
            <person name="Ohm R.A."/>
            <person name="Otillar R.P."/>
            <person name="Pangilinan J.L."/>
            <person name="Peng Y."/>
            <person name="Rokas A."/>
            <person name="Rosa C.A."/>
            <person name="Scheuner C."/>
            <person name="Sibirny A.A."/>
            <person name="Slot J.C."/>
            <person name="Stielow J.B."/>
            <person name="Sun H."/>
            <person name="Kurtzman C.P."/>
            <person name="Blackwell M."/>
            <person name="Grigoriev I.V."/>
            <person name="Jeffries T.W."/>
        </authorList>
    </citation>
    <scope>NUCLEOTIDE SEQUENCE [LARGE SCALE GENOMIC DNA]</scope>
    <source>
        <strain evidence="3">ATCC 58044 / CBS 1984 / NCYC 433 / NRRL Y-366-8</strain>
    </source>
</reference>
<dbReference type="AlphaFoldDB" id="A0A1E3P9C6"/>
<sequence length="322" mass="36708">MEIIMPVGGSGYNFNNNLYSSQAITEHNSSSTTDSNSSAFDFNNYSISYPSSSSSHSQIHQADHQRLGQSTSMPNQSNRSKENLDYPTNEQTNSNFTSSVQFNQPRSGPLSNSQVEYSSYNFQFPSNSYQSNDYSNYSQQQQQQQQQHYQQPSQPLRSPLPPAQYSQVQTPTNVLPQNQYNSNFLYSSSHDQESSNDHPPLYPPRNYQQQHQTSYFPQYSEKSKSFTFNDPFANRSRPDGKLEEFTDDDVQILKSLLFNGEKIKWKYVSSKLANVTGRRATSSACSKKTRELFRLPSEKDCGDLGTSLPYVIHNSWKSLEKA</sequence>
<dbReference type="RefSeq" id="XP_019041198.1">
    <property type="nucleotide sequence ID" value="XM_019182932.1"/>
</dbReference>
<keyword evidence="3" id="KW-1185">Reference proteome</keyword>
<gene>
    <name evidence="2" type="ORF">WICANDRAFT_60063</name>
</gene>